<dbReference type="Gene3D" id="1.10.10.60">
    <property type="entry name" value="Homeodomain-like"/>
    <property type="match status" value="1"/>
</dbReference>
<evidence type="ECO:0000256" key="4">
    <source>
        <dbReference type="ARBA" id="ARBA00023163"/>
    </source>
</evidence>
<dbReference type="Proteomes" id="UP000261704">
    <property type="component" value="Chromosome"/>
</dbReference>
<dbReference type="EMBL" id="CP032125">
    <property type="protein sequence ID" value="AXX99392.1"/>
    <property type="molecule type" value="Genomic_DNA"/>
</dbReference>
<dbReference type="Pfam" id="PF00440">
    <property type="entry name" value="TetR_N"/>
    <property type="match status" value="1"/>
</dbReference>
<dbReference type="InterPro" id="IPR050109">
    <property type="entry name" value="HTH-type_TetR-like_transc_reg"/>
</dbReference>
<feature type="domain" description="HTH tetR-type" evidence="6">
    <location>
        <begin position="10"/>
        <end position="70"/>
    </location>
</feature>
<dbReference type="InterPro" id="IPR041490">
    <property type="entry name" value="KstR2_TetR_C"/>
</dbReference>
<dbReference type="GO" id="GO:0000976">
    <property type="term" value="F:transcription cis-regulatory region binding"/>
    <property type="evidence" value="ECO:0007669"/>
    <property type="project" value="TreeGrafter"/>
</dbReference>
<evidence type="ECO:0000259" key="6">
    <source>
        <dbReference type="PROSITE" id="PS50977"/>
    </source>
</evidence>
<dbReference type="PANTHER" id="PTHR30055:SF175">
    <property type="entry name" value="HTH-TYPE TRANSCRIPTIONAL REPRESSOR KSTR2"/>
    <property type="match status" value="1"/>
</dbReference>
<reference evidence="7 8" key="1">
    <citation type="submission" date="2018-09" db="EMBL/GenBank/DDBJ databases">
        <title>Profundibacter amoris BAR1 gen. nov., sp. nov., a new member of the Roseobacter clade isolated at Lokis Castle Vent Field on the Arctic Mid-Oceanic Ridge.</title>
        <authorList>
            <person name="Le Moine Bauer S."/>
            <person name="Sjoeberg A.G."/>
            <person name="L'Haridon S."/>
            <person name="Stokke R."/>
            <person name="Roalkvam I."/>
            <person name="Steen I.H."/>
            <person name="Dahle H."/>
        </authorList>
    </citation>
    <scope>NUCLEOTIDE SEQUENCE [LARGE SCALE GENOMIC DNA]</scope>
    <source>
        <strain evidence="7 8">BAR1</strain>
    </source>
</reference>
<dbReference type="AlphaFoldDB" id="A0A347UKL4"/>
<organism evidence="7 8">
    <name type="scientific">Profundibacter amoris</name>
    <dbReference type="NCBI Taxonomy" id="2171755"/>
    <lineage>
        <taxon>Bacteria</taxon>
        <taxon>Pseudomonadati</taxon>
        <taxon>Pseudomonadota</taxon>
        <taxon>Alphaproteobacteria</taxon>
        <taxon>Rhodobacterales</taxon>
        <taxon>Paracoccaceae</taxon>
        <taxon>Profundibacter</taxon>
    </lineage>
</organism>
<name>A0A347UKL4_9RHOB</name>
<accession>A0A347UKL4</accession>
<dbReference type="InterPro" id="IPR001647">
    <property type="entry name" value="HTH_TetR"/>
</dbReference>
<dbReference type="SUPFAM" id="SSF46689">
    <property type="entry name" value="Homeodomain-like"/>
    <property type="match status" value="1"/>
</dbReference>
<keyword evidence="3 5" id="KW-0238">DNA-binding</keyword>
<dbReference type="Gene3D" id="1.10.357.10">
    <property type="entry name" value="Tetracycline Repressor, domain 2"/>
    <property type="match status" value="1"/>
</dbReference>
<evidence type="ECO:0000256" key="2">
    <source>
        <dbReference type="ARBA" id="ARBA00023015"/>
    </source>
</evidence>
<dbReference type="Pfam" id="PF17932">
    <property type="entry name" value="TetR_C_24"/>
    <property type="match status" value="1"/>
</dbReference>
<dbReference type="InterPro" id="IPR036271">
    <property type="entry name" value="Tet_transcr_reg_TetR-rel_C_sf"/>
</dbReference>
<keyword evidence="4" id="KW-0804">Transcription</keyword>
<proteinExistence type="predicted"/>
<gene>
    <name evidence="7" type="ORF">BAR1_16505</name>
</gene>
<keyword evidence="8" id="KW-1185">Reference proteome</keyword>
<evidence type="ECO:0000256" key="3">
    <source>
        <dbReference type="ARBA" id="ARBA00023125"/>
    </source>
</evidence>
<dbReference type="RefSeq" id="WP_118944044.1">
    <property type="nucleotide sequence ID" value="NZ_CP032125.1"/>
</dbReference>
<dbReference type="PROSITE" id="PS50977">
    <property type="entry name" value="HTH_TETR_2"/>
    <property type="match status" value="1"/>
</dbReference>
<dbReference type="KEGG" id="pamo:BAR1_16505"/>
<keyword evidence="2" id="KW-0805">Transcription regulation</keyword>
<dbReference type="InterPro" id="IPR009057">
    <property type="entry name" value="Homeodomain-like_sf"/>
</dbReference>
<dbReference type="GO" id="GO:0003700">
    <property type="term" value="F:DNA-binding transcription factor activity"/>
    <property type="evidence" value="ECO:0007669"/>
    <property type="project" value="TreeGrafter"/>
</dbReference>
<evidence type="ECO:0000313" key="8">
    <source>
        <dbReference type="Proteomes" id="UP000261704"/>
    </source>
</evidence>
<dbReference type="OrthoDB" id="9779746at2"/>
<evidence type="ECO:0000256" key="5">
    <source>
        <dbReference type="PROSITE-ProRule" id="PRU00335"/>
    </source>
</evidence>
<dbReference type="PANTHER" id="PTHR30055">
    <property type="entry name" value="HTH-TYPE TRANSCRIPTIONAL REGULATOR RUTR"/>
    <property type="match status" value="1"/>
</dbReference>
<dbReference type="SUPFAM" id="SSF48498">
    <property type="entry name" value="Tetracyclin repressor-like, C-terminal domain"/>
    <property type="match status" value="1"/>
</dbReference>
<feature type="DNA-binding region" description="H-T-H motif" evidence="5">
    <location>
        <begin position="33"/>
        <end position="52"/>
    </location>
</feature>
<keyword evidence="1" id="KW-0678">Repressor</keyword>
<sequence length="195" mass="21774">MPRGIAHDHSEKRAAIRKGAAAYFAAHGYDRASMTGAAKHCGVSKALIYHYYDSKEALLFDILNSHLTTLVETVKAVETGPEYLRRLIHAILQNYRNADAEHKLQGDALDTLPDPLRKPLLGLQRRLVDIMGKALQQASPGTLTNSTRLRPVTMTVFGMLNWFYMWHRPGKGLSREEYADLVTDMVLNGVKGLSD</sequence>
<evidence type="ECO:0000313" key="7">
    <source>
        <dbReference type="EMBL" id="AXX99392.1"/>
    </source>
</evidence>
<evidence type="ECO:0000256" key="1">
    <source>
        <dbReference type="ARBA" id="ARBA00022491"/>
    </source>
</evidence>
<dbReference type="PRINTS" id="PR00455">
    <property type="entry name" value="HTHTETR"/>
</dbReference>
<protein>
    <submittedName>
        <fullName evidence="7">TetR/AcrR family transcriptional regulator</fullName>
    </submittedName>
</protein>